<dbReference type="OrthoDB" id="5296173at2"/>
<evidence type="ECO:0000256" key="2">
    <source>
        <dbReference type="SAM" id="Phobius"/>
    </source>
</evidence>
<keyword evidence="2" id="KW-0472">Membrane</keyword>
<organism evidence="3 4">
    <name type="scientific">Legionella beliardensis</name>
    <dbReference type="NCBI Taxonomy" id="91822"/>
    <lineage>
        <taxon>Bacteria</taxon>
        <taxon>Pseudomonadati</taxon>
        <taxon>Pseudomonadota</taxon>
        <taxon>Gammaproteobacteria</taxon>
        <taxon>Legionellales</taxon>
        <taxon>Legionellaceae</taxon>
        <taxon>Legionella</taxon>
    </lineage>
</organism>
<evidence type="ECO:0000313" key="3">
    <source>
        <dbReference type="EMBL" id="STX28251.1"/>
    </source>
</evidence>
<gene>
    <name evidence="3" type="ORF">NCTC13315_00778</name>
</gene>
<dbReference type="AlphaFoldDB" id="A0A378I0H5"/>
<protein>
    <submittedName>
        <fullName evidence="3">Type IV pilus assembly protein PilN</fullName>
    </submittedName>
</protein>
<dbReference type="PANTHER" id="PTHR40278:SF2">
    <property type="entry name" value="TYPE IV PILUS INNER MEMBRANE COMPONENT PILN"/>
    <property type="match status" value="1"/>
</dbReference>
<evidence type="ECO:0000313" key="4">
    <source>
        <dbReference type="Proteomes" id="UP000254968"/>
    </source>
</evidence>
<dbReference type="InterPro" id="IPR007813">
    <property type="entry name" value="PilN"/>
</dbReference>
<feature type="transmembrane region" description="Helical" evidence="2">
    <location>
        <begin position="21"/>
        <end position="43"/>
    </location>
</feature>
<keyword evidence="2" id="KW-0812">Transmembrane</keyword>
<dbReference type="InterPro" id="IPR052534">
    <property type="entry name" value="Extracell_DNA_Util/SecSys_Comp"/>
</dbReference>
<keyword evidence="1" id="KW-0175">Coiled coil</keyword>
<keyword evidence="2" id="KW-1133">Transmembrane helix</keyword>
<dbReference type="RefSeq" id="WP_115302011.1">
    <property type="nucleotide sequence ID" value="NZ_CAAAHO010000001.1"/>
</dbReference>
<dbReference type="Pfam" id="PF05137">
    <property type="entry name" value="PilN"/>
    <property type="match status" value="1"/>
</dbReference>
<reference evidence="3 4" key="1">
    <citation type="submission" date="2018-06" db="EMBL/GenBank/DDBJ databases">
        <authorList>
            <consortium name="Pathogen Informatics"/>
            <person name="Doyle S."/>
        </authorList>
    </citation>
    <scope>NUCLEOTIDE SEQUENCE [LARGE SCALE GENOMIC DNA]</scope>
    <source>
        <strain evidence="3 4">NCTC13315</strain>
    </source>
</reference>
<keyword evidence="4" id="KW-1185">Reference proteome</keyword>
<feature type="coiled-coil region" evidence="1">
    <location>
        <begin position="47"/>
        <end position="74"/>
    </location>
</feature>
<evidence type="ECO:0000256" key="1">
    <source>
        <dbReference type="SAM" id="Coils"/>
    </source>
</evidence>
<dbReference type="GO" id="GO:0043107">
    <property type="term" value="P:type IV pilus-dependent motility"/>
    <property type="evidence" value="ECO:0007669"/>
    <property type="project" value="TreeGrafter"/>
</dbReference>
<dbReference type="PANTHER" id="PTHR40278">
    <property type="entry name" value="DNA UTILIZATION PROTEIN HOFN"/>
    <property type="match status" value="1"/>
</dbReference>
<dbReference type="Proteomes" id="UP000254968">
    <property type="component" value="Unassembled WGS sequence"/>
</dbReference>
<sequence>MTDINLLPWRERRREQEKKKFLTLLLGATFIGIGIVMLINYYVHDLINIQTARNQRLQDEINTFNRQIIEIKQLKEVRAGLISRMKIIQGLQARRTLTVYLFDELIKVVPDGIYLTQVTREGDKVTLQGYSESNTNVSILMRNIERSPWIKEPVLTEIKKSKEATTAVNNEFILSFVLKPKNAP</sequence>
<dbReference type="GO" id="GO:0043683">
    <property type="term" value="P:type IV pilus assembly"/>
    <property type="evidence" value="ECO:0007669"/>
    <property type="project" value="TreeGrafter"/>
</dbReference>
<accession>A0A378I0H5</accession>
<proteinExistence type="predicted"/>
<name>A0A378I0H5_9GAMM</name>
<dbReference type="EMBL" id="UGNV01000001">
    <property type="protein sequence ID" value="STX28251.1"/>
    <property type="molecule type" value="Genomic_DNA"/>
</dbReference>